<evidence type="ECO:0000313" key="7">
    <source>
        <dbReference type="Proteomes" id="UP001230051"/>
    </source>
</evidence>
<dbReference type="SMART" id="SM00364">
    <property type="entry name" value="LRR_BAC"/>
    <property type="match status" value="6"/>
</dbReference>
<dbReference type="InterPro" id="IPR050216">
    <property type="entry name" value="LRR_domain-containing"/>
</dbReference>
<dbReference type="EMBL" id="JAGXEW010000042">
    <property type="protein sequence ID" value="KAK1153299.1"/>
    <property type="molecule type" value="Genomic_DNA"/>
</dbReference>
<dbReference type="Gene3D" id="3.80.10.10">
    <property type="entry name" value="Ribonuclease Inhibitor"/>
    <property type="match status" value="1"/>
</dbReference>
<dbReference type="InterPro" id="IPR001715">
    <property type="entry name" value="CH_dom"/>
</dbReference>
<evidence type="ECO:0000256" key="2">
    <source>
        <dbReference type="ARBA" id="ARBA00022737"/>
    </source>
</evidence>
<feature type="region of interest" description="Disordered" evidence="3">
    <location>
        <begin position="319"/>
        <end position="533"/>
    </location>
</feature>
<dbReference type="Gene3D" id="1.10.418.10">
    <property type="entry name" value="Calponin-like domain"/>
    <property type="match status" value="1"/>
</dbReference>
<dbReference type="SMART" id="SM00369">
    <property type="entry name" value="LRR_TYP"/>
    <property type="match status" value="5"/>
</dbReference>
<protein>
    <recommendedName>
        <fullName evidence="5">Calponin-homology (CH) domain-containing protein</fullName>
    </recommendedName>
</protein>
<dbReference type="GO" id="GO:0005737">
    <property type="term" value="C:cytoplasm"/>
    <property type="evidence" value="ECO:0007669"/>
    <property type="project" value="TreeGrafter"/>
</dbReference>
<dbReference type="Pfam" id="PF13855">
    <property type="entry name" value="LRR_8"/>
    <property type="match status" value="2"/>
</dbReference>
<dbReference type="SUPFAM" id="SSF52058">
    <property type="entry name" value="L domain-like"/>
    <property type="match status" value="1"/>
</dbReference>
<dbReference type="Proteomes" id="UP001230051">
    <property type="component" value="Unassembled WGS sequence"/>
</dbReference>
<comment type="caution">
    <text evidence="6">The sequence shown here is derived from an EMBL/GenBank/DDBJ whole genome shotgun (WGS) entry which is preliminary data.</text>
</comment>
<feature type="compositionally biased region" description="Polar residues" evidence="3">
    <location>
        <begin position="329"/>
        <end position="339"/>
    </location>
</feature>
<feature type="compositionally biased region" description="Polar residues" evidence="3">
    <location>
        <begin position="484"/>
        <end position="531"/>
    </location>
</feature>
<feature type="compositionally biased region" description="Basic and acidic residues" evidence="3">
    <location>
        <begin position="426"/>
        <end position="444"/>
    </location>
</feature>
<reference evidence="6" key="1">
    <citation type="submission" date="2022-02" db="EMBL/GenBank/DDBJ databases">
        <title>Atlantic sturgeon de novo genome assembly.</title>
        <authorList>
            <person name="Stock M."/>
            <person name="Klopp C."/>
            <person name="Guiguen Y."/>
            <person name="Cabau C."/>
            <person name="Parinello H."/>
            <person name="Santidrian Yebra-Pimentel E."/>
            <person name="Kuhl H."/>
            <person name="Dirks R.P."/>
            <person name="Guessner J."/>
            <person name="Wuertz S."/>
            <person name="Du K."/>
            <person name="Schartl M."/>
        </authorList>
    </citation>
    <scope>NUCLEOTIDE SEQUENCE</scope>
    <source>
        <strain evidence="6">STURGEONOMICS-FGT-2020</strain>
        <tissue evidence="6">Whole blood</tissue>
    </source>
</reference>
<dbReference type="PROSITE" id="PS50021">
    <property type="entry name" value="CH"/>
    <property type="match status" value="1"/>
</dbReference>
<dbReference type="SUPFAM" id="SSF47576">
    <property type="entry name" value="Calponin-homology domain, CH-domain"/>
    <property type="match status" value="1"/>
</dbReference>
<organism evidence="6 7">
    <name type="scientific">Acipenser oxyrinchus oxyrinchus</name>
    <dbReference type="NCBI Taxonomy" id="40147"/>
    <lineage>
        <taxon>Eukaryota</taxon>
        <taxon>Metazoa</taxon>
        <taxon>Chordata</taxon>
        <taxon>Craniata</taxon>
        <taxon>Vertebrata</taxon>
        <taxon>Euteleostomi</taxon>
        <taxon>Actinopterygii</taxon>
        <taxon>Chondrostei</taxon>
        <taxon>Acipenseriformes</taxon>
        <taxon>Acipenseridae</taxon>
        <taxon>Acipenser</taxon>
    </lineage>
</organism>
<accession>A0AAD8CKL5</accession>
<sequence length="721" mass="78711">MAAGEESALPAGIAGSRSVEKALEDAVASGALNLSNRKLREFPSAARNYDLSDITQADLSKNRLSELPEELCQLISLETLNVYHNCARSIPDSIGNLQALSYLNISRNQLTFLPAYLCHLPLKVLIASNNKLSALPDNIEAMGNLRQLDVSCNEIQSLPPQIGSLESLRDLSVRRNNITVLPDELSELPLVRLDFSCNRVTRIPVCYRHLRHLQAIVLDNNPLQCPPAQICTKGKVHIFKFLNIEACSKTVQELEGFERAVRPTGFASCLTGEFCPVRQYGGLDSGFNSVDSGSKRWSGNESADDFSDLSLRMAEITRDQRQLRESRSSHTLGAKSSVNGEVEQIDFIDSSLNGEEEDDSKSDSSPQQQTAPPEEKTHKKKTSSPKFEATDKTQNNGPAVCLEPPGSLKGSRDDSASVALPASPPSEERRRPEILQIWKERERQQQAALRRQGAERRDSCASTQKTGTSTMPALQTGNTGGGQPESSSLHSVKQRCQSSDQAPVNPTPSRSVSKTDQALSPRETGSTQKPNSFLFRSASRNVVKPAGSVTSLVDTGICDSKSGLQSQSSSEHLPEEKELIAQLRKTLESRLRRSLPEDLGEALSNGATLCQLANHVRPRSVPIIHVPSPAVPKISAAKSRRNVQNFIEACRKLGVSEADLCLASDILQANVCRVKGSVEALLRVEAAWRPAACLGHYAGFSLFYSVVMLLLYLAYCKLSVF</sequence>
<dbReference type="InterPro" id="IPR001611">
    <property type="entry name" value="Leu-rich_rpt"/>
</dbReference>
<evidence type="ECO:0000256" key="1">
    <source>
        <dbReference type="ARBA" id="ARBA00022614"/>
    </source>
</evidence>
<dbReference type="Pfam" id="PF00307">
    <property type="entry name" value="CH"/>
    <property type="match status" value="1"/>
</dbReference>
<dbReference type="InterPro" id="IPR036872">
    <property type="entry name" value="CH_dom_sf"/>
</dbReference>
<dbReference type="CDD" id="cd21273">
    <property type="entry name" value="CH_LRCH4"/>
    <property type="match status" value="1"/>
</dbReference>
<feature type="compositionally biased region" description="Polar residues" evidence="3">
    <location>
        <begin position="460"/>
        <end position="477"/>
    </location>
</feature>
<keyword evidence="4" id="KW-0472">Membrane</keyword>
<evidence type="ECO:0000256" key="4">
    <source>
        <dbReference type="SAM" id="Phobius"/>
    </source>
</evidence>
<keyword evidence="1" id="KW-0433">Leucine-rich repeat</keyword>
<evidence type="ECO:0000313" key="6">
    <source>
        <dbReference type="EMBL" id="KAK1153299.1"/>
    </source>
</evidence>
<dbReference type="FunFam" id="3.80.10.10:FF:000007">
    <property type="entry name" value="Leucine-rich repeat and calponin homology domain-containing protein 1 isoform 3"/>
    <property type="match status" value="1"/>
</dbReference>
<evidence type="ECO:0000256" key="3">
    <source>
        <dbReference type="SAM" id="MobiDB-lite"/>
    </source>
</evidence>
<gene>
    <name evidence="6" type="ORF">AOXY_G30205</name>
</gene>
<dbReference type="PROSITE" id="PS51450">
    <property type="entry name" value="LRR"/>
    <property type="match status" value="1"/>
</dbReference>
<name>A0AAD8CKL5_ACIOX</name>
<feature type="domain" description="Calponin-homology (CH)" evidence="5">
    <location>
        <begin position="573"/>
        <end position="686"/>
    </location>
</feature>
<feature type="transmembrane region" description="Helical" evidence="4">
    <location>
        <begin position="694"/>
        <end position="715"/>
    </location>
</feature>
<dbReference type="AlphaFoldDB" id="A0AAD8CKL5"/>
<dbReference type="PANTHER" id="PTHR48051">
    <property type="match status" value="1"/>
</dbReference>
<keyword evidence="4" id="KW-1133">Transmembrane helix</keyword>
<keyword evidence="2" id="KW-0677">Repeat</keyword>
<keyword evidence="7" id="KW-1185">Reference proteome</keyword>
<dbReference type="InterPro" id="IPR003591">
    <property type="entry name" value="Leu-rich_rpt_typical-subtyp"/>
</dbReference>
<dbReference type="PANTHER" id="PTHR48051:SF64">
    <property type="entry name" value="LEUCINE RICH REPEATS AND CALPONIN HOMOLOGY DOMAIN CONTAINING 4"/>
    <property type="match status" value="1"/>
</dbReference>
<dbReference type="Pfam" id="PF00560">
    <property type="entry name" value="LRR_1"/>
    <property type="match status" value="1"/>
</dbReference>
<proteinExistence type="predicted"/>
<dbReference type="InterPro" id="IPR032675">
    <property type="entry name" value="LRR_dom_sf"/>
</dbReference>
<feature type="compositionally biased region" description="Basic and acidic residues" evidence="3">
    <location>
        <begin position="319"/>
        <end position="328"/>
    </location>
</feature>
<dbReference type="SMART" id="SM00033">
    <property type="entry name" value="CH"/>
    <property type="match status" value="1"/>
</dbReference>
<evidence type="ECO:0000259" key="5">
    <source>
        <dbReference type="PROSITE" id="PS50021"/>
    </source>
</evidence>
<keyword evidence="4" id="KW-0812">Transmembrane</keyword>